<protein>
    <submittedName>
        <fullName evidence="2">Uncharacterized protein</fullName>
    </submittedName>
</protein>
<evidence type="ECO:0000256" key="1">
    <source>
        <dbReference type="SAM" id="MobiDB-lite"/>
    </source>
</evidence>
<proteinExistence type="predicted"/>
<evidence type="ECO:0000313" key="3">
    <source>
        <dbReference type="Proteomes" id="UP001287356"/>
    </source>
</evidence>
<dbReference type="EMBL" id="JAULSN010000004">
    <property type="protein sequence ID" value="KAK3374433.1"/>
    <property type="molecule type" value="Genomic_DNA"/>
</dbReference>
<reference evidence="2" key="1">
    <citation type="journal article" date="2023" name="Mol. Phylogenet. Evol.">
        <title>Genome-scale phylogeny and comparative genomics of the fungal order Sordariales.</title>
        <authorList>
            <person name="Hensen N."/>
            <person name="Bonometti L."/>
            <person name="Westerberg I."/>
            <person name="Brannstrom I.O."/>
            <person name="Guillou S."/>
            <person name="Cros-Aarteil S."/>
            <person name="Calhoun S."/>
            <person name="Haridas S."/>
            <person name="Kuo A."/>
            <person name="Mondo S."/>
            <person name="Pangilinan J."/>
            <person name="Riley R."/>
            <person name="LaButti K."/>
            <person name="Andreopoulos B."/>
            <person name="Lipzen A."/>
            <person name="Chen C."/>
            <person name="Yan M."/>
            <person name="Daum C."/>
            <person name="Ng V."/>
            <person name="Clum A."/>
            <person name="Steindorff A."/>
            <person name="Ohm R.A."/>
            <person name="Martin F."/>
            <person name="Silar P."/>
            <person name="Natvig D.O."/>
            <person name="Lalanne C."/>
            <person name="Gautier V."/>
            <person name="Ament-Velasquez S.L."/>
            <person name="Kruys A."/>
            <person name="Hutchinson M.I."/>
            <person name="Powell A.J."/>
            <person name="Barry K."/>
            <person name="Miller A.N."/>
            <person name="Grigoriev I.V."/>
            <person name="Debuchy R."/>
            <person name="Gladieux P."/>
            <person name="Hiltunen Thoren M."/>
            <person name="Johannesson H."/>
        </authorList>
    </citation>
    <scope>NUCLEOTIDE SEQUENCE</scope>
    <source>
        <strain evidence="2">CBS 958.72</strain>
    </source>
</reference>
<sequence length="252" mass="27824">MYLAVALYVVDPSHRTGRGLRQSWGASRGSGRIRAFFGAEMRAVWHGICPRSQGYLETKCYHLVQAGCSFPQTDRRVLRGGSGNDARIGTMGKTTQIAQSRSALASLAGEPWRARDPLPAPRAHSLSNAATATWRATNNLGGRRNSLTTHHSANACYQKERGRRKSRGSPDLVDMEEDGKQEQTQQYRIQPPDLGDPQKPTRHTPNCTVLVPPFLTSELTAPACTYLPYYSISVFPSLFREQGQVRLLPGSD</sequence>
<dbReference type="Proteomes" id="UP001287356">
    <property type="component" value="Unassembled WGS sequence"/>
</dbReference>
<comment type="caution">
    <text evidence="2">The sequence shown here is derived from an EMBL/GenBank/DDBJ whole genome shotgun (WGS) entry which is preliminary data.</text>
</comment>
<organism evidence="2 3">
    <name type="scientific">Lasiosphaeria ovina</name>
    <dbReference type="NCBI Taxonomy" id="92902"/>
    <lineage>
        <taxon>Eukaryota</taxon>
        <taxon>Fungi</taxon>
        <taxon>Dikarya</taxon>
        <taxon>Ascomycota</taxon>
        <taxon>Pezizomycotina</taxon>
        <taxon>Sordariomycetes</taxon>
        <taxon>Sordariomycetidae</taxon>
        <taxon>Sordariales</taxon>
        <taxon>Lasiosphaeriaceae</taxon>
        <taxon>Lasiosphaeria</taxon>
    </lineage>
</organism>
<dbReference type="AlphaFoldDB" id="A0AAE0KCY8"/>
<evidence type="ECO:0000313" key="2">
    <source>
        <dbReference type="EMBL" id="KAK3374433.1"/>
    </source>
</evidence>
<accession>A0AAE0KCY8</accession>
<feature type="region of interest" description="Disordered" evidence="1">
    <location>
        <begin position="139"/>
        <end position="202"/>
    </location>
</feature>
<reference evidence="2" key="2">
    <citation type="submission" date="2023-06" db="EMBL/GenBank/DDBJ databases">
        <authorList>
            <consortium name="Lawrence Berkeley National Laboratory"/>
            <person name="Haridas S."/>
            <person name="Hensen N."/>
            <person name="Bonometti L."/>
            <person name="Westerberg I."/>
            <person name="Brannstrom I.O."/>
            <person name="Guillou S."/>
            <person name="Cros-Aarteil S."/>
            <person name="Calhoun S."/>
            <person name="Kuo A."/>
            <person name="Mondo S."/>
            <person name="Pangilinan J."/>
            <person name="Riley R."/>
            <person name="Labutti K."/>
            <person name="Andreopoulos B."/>
            <person name="Lipzen A."/>
            <person name="Chen C."/>
            <person name="Yanf M."/>
            <person name="Daum C."/>
            <person name="Ng V."/>
            <person name="Clum A."/>
            <person name="Steindorff A."/>
            <person name="Ohm R."/>
            <person name="Martin F."/>
            <person name="Silar P."/>
            <person name="Natvig D."/>
            <person name="Lalanne C."/>
            <person name="Gautier V."/>
            <person name="Ament-Velasquez S.L."/>
            <person name="Kruys A."/>
            <person name="Hutchinson M.I."/>
            <person name="Powell A.J."/>
            <person name="Barry K."/>
            <person name="Miller A.N."/>
            <person name="Grigoriev I.V."/>
            <person name="Debuchy R."/>
            <person name="Gladieux P."/>
            <person name="Thoren M.H."/>
            <person name="Johannesson H."/>
        </authorList>
    </citation>
    <scope>NUCLEOTIDE SEQUENCE</scope>
    <source>
        <strain evidence="2">CBS 958.72</strain>
    </source>
</reference>
<keyword evidence="3" id="KW-1185">Reference proteome</keyword>
<name>A0AAE0KCY8_9PEZI</name>
<gene>
    <name evidence="2" type="ORF">B0T24DRAFT_294454</name>
</gene>